<dbReference type="EMBL" id="JAPNUD010000063">
    <property type="protein sequence ID" value="MDA0643292.1"/>
    <property type="molecule type" value="Genomic_DNA"/>
</dbReference>
<name>A0ABT4T1A8_9ACTN</name>
<sequence>MPRFGRVRVLRHTCERRARVYEFCAAAGLAWIRRTDRSSTVVFVEESRPTSYGEVAKWWEKLFSGEAE</sequence>
<comment type="caution">
    <text evidence="1">The sequence shown here is derived from an EMBL/GenBank/DDBJ whole genome shotgun (WGS) entry which is preliminary data.</text>
</comment>
<protein>
    <submittedName>
        <fullName evidence="1">Uncharacterized protein</fullName>
    </submittedName>
</protein>
<evidence type="ECO:0000313" key="1">
    <source>
        <dbReference type="EMBL" id="MDA0643292.1"/>
    </source>
</evidence>
<accession>A0ABT4T1A8</accession>
<proteinExistence type="predicted"/>
<organism evidence="1 2">
    <name type="scientific">Nonomuraea ferruginea</name>
    <dbReference type="NCBI Taxonomy" id="46174"/>
    <lineage>
        <taxon>Bacteria</taxon>
        <taxon>Bacillati</taxon>
        <taxon>Actinomycetota</taxon>
        <taxon>Actinomycetes</taxon>
        <taxon>Streptosporangiales</taxon>
        <taxon>Streptosporangiaceae</taxon>
        <taxon>Nonomuraea</taxon>
    </lineage>
</organism>
<evidence type="ECO:0000313" key="2">
    <source>
        <dbReference type="Proteomes" id="UP001212498"/>
    </source>
</evidence>
<dbReference type="RefSeq" id="WP_271277611.1">
    <property type="nucleotide sequence ID" value="NZ_BAABFD010000004.1"/>
</dbReference>
<gene>
    <name evidence="1" type="ORF">OUY24_21910</name>
</gene>
<dbReference type="Proteomes" id="UP001212498">
    <property type="component" value="Unassembled WGS sequence"/>
</dbReference>
<keyword evidence="2" id="KW-1185">Reference proteome</keyword>
<reference evidence="1 2" key="1">
    <citation type="submission" date="2022-11" db="EMBL/GenBank/DDBJ databases">
        <title>Nonomuraea corallina sp. nov., a new species of the genus Nonomuraea isolated from sea side sediment in Thai sea.</title>
        <authorList>
            <person name="Ngamcharungchit C."/>
            <person name="Matsumoto A."/>
            <person name="Suriyachadkun C."/>
            <person name="Panbangred W."/>
            <person name="Inahashi Y."/>
            <person name="Intra B."/>
        </authorList>
    </citation>
    <scope>NUCLEOTIDE SEQUENCE [LARGE SCALE GENOMIC DNA]</scope>
    <source>
        <strain evidence="1 2">DSM 43553</strain>
    </source>
</reference>